<gene>
    <name evidence="2" type="primary">Contig1055.g1155</name>
    <name evidence="2" type="ORF">STYLEM_18496</name>
</gene>
<keyword evidence="3" id="KW-1185">Reference proteome</keyword>
<dbReference type="AlphaFoldDB" id="A0A078B4F3"/>
<feature type="region of interest" description="Disordered" evidence="1">
    <location>
        <begin position="29"/>
        <end position="48"/>
    </location>
</feature>
<sequence length="226" mass="27129">MNSRDNQNQIFQDQLKQQRLRKIFKDSHLYNANTSPNKQQEESFKSPQRLLKIGNDTSEQERMGYVYYVPCRWSNSGWKYVNRDPADHNYFNNPNRLNFTGLQTPNKLSPLQKERTNQSFDMRSGIKQAQFQDNEQQMNQTQFMNKDNNMSTTYSRFFVPNKLSELNDWQKQRNKDSLKIENLKRAIDDKYLKHDKLAWAGTVHERKTFHKSKDFIADWTNVLFRN</sequence>
<dbReference type="EMBL" id="CCKQ01017467">
    <property type="protein sequence ID" value="CDW89364.1"/>
    <property type="molecule type" value="Genomic_DNA"/>
</dbReference>
<accession>A0A078B4F3</accession>
<evidence type="ECO:0000256" key="1">
    <source>
        <dbReference type="SAM" id="MobiDB-lite"/>
    </source>
</evidence>
<dbReference type="Proteomes" id="UP000039865">
    <property type="component" value="Unassembled WGS sequence"/>
</dbReference>
<proteinExistence type="predicted"/>
<organism evidence="2 3">
    <name type="scientific">Stylonychia lemnae</name>
    <name type="common">Ciliate</name>
    <dbReference type="NCBI Taxonomy" id="5949"/>
    <lineage>
        <taxon>Eukaryota</taxon>
        <taxon>Sar</taxon>
        <taxon>Alveolata</taxon>
        <taxon>Ciliophora</taxon>
        <taxon>Intramacronucleata</taxon>
        <taxon>Spirotrichea</taxon>
        <taxon>Stichotrichia</taxon>
        <taxon>Sporadotrichida</taxon>
        <taxon>Oxytrichidae</taxon>
        <taxon>Stylonychinae</taxon>
        <taxon>Stylonychia</taxon>
    </lineage>
</organism>
<name>A0A078B4F3_STYLE</name>
<reference evidence="2 3" key="1">
    <citation type="submission" date="2014-06" db="EMBL/GenBank/DDBJ databases">
        <authorList>
            <person name="Swart Estienne"/>
        </authorList>
    </citation>
    <scope>NUCLEOTIDE SEQUENCE [LARGE SCALE GENOMIC DNA]</scope>
    <source>
        <strain evidence="2 3">130c</strain>
    </source>
</reference>
<protein>
    <submittedName>
        <fullName evidence="2">Uncharacterized protein</fullName>
    </submittedName>
</protein>
<evidence type="ECO:0000313" key="2">
    <source>
        <dbReference type="EMBL" id="CDW89364.1"/>
    </source>
</evidence>
<dbReference type="OrthoDB" id="10612676at2759"/>
<evidence type="ECO:0000313" key="3">
    <source>
        <dbReference type="Proteomes" id="UP000039865"/>
    </source>
</evidence>
<dbReference type="InParanoid" id="A0A078B4F3"/>